<dbReference type="Proteomes" id="UP000076532">
    <property type="component" value="Unassembled WGS sequence"/>
</dbReference>
<evidence type="ECO:0000313" key="1">
    <source>
        <dbReference type="EMBL" id="KZP25472.1"/>
    </source>
</evidence>
<dbReference type="STRING" id="436010.A0A166NXH7"/>
<dbReference type="CDD" id="cd00303">
    <property type="entry name" value="retropepsin_like"/>
    <property type="match status" value="1"/>
</dbReference>
<dbReference type="SUPFAM" id="SSF50630">
    <property type="entry name" value="Acid proteases"/>
    <property type="match status" value="1"/>
</dbReference>
<dbReference type="EMBL" id="KV417520">
    <property type="protein sequence ID" value="KZP25472.1"/>
    <property type="molecule type" value="Genomic_DNA"/>
</dbReference>
<dbReference type="InterPro" id="IPR021109">
    <property type="entry name" value="Peptidase_aspartic_dom_sf"/>
</dbReference>
<keyword evidence="2" id="KW-1185">Reference proteome</keyword>
<organism evidence="1 2">
    <name type="scientific">Athelia psychrophila</name>
    <dbReference type="NCBI Taxonomy" id="1759441"/>
    <lineage>
        <taxon>Eukaryota</taxon>
        <taxon>Fungi</taxon>
        <taxon>Dikarya</taxon>
        <taxon>Basidiomycota</taxon>
        <taxon>Agaricomycotina</taxon>
        <taxon>Agaricomycetes</taxon>
        <taxon>Agaricomycetidae</taxon>
        <taxon>Atheliales</taxon>
        <taxon>Atheliaceae</taxon>
        <taxon>Athelia</taxon>
    </lineage>
</organism>
<dbReference type="AlphaFoldDB" id="A0A166NXH7"/>
<dbReference type="OrthoDB" id="5535068at2759"/>
<sequence>MPVIKLDLECDGRPIIAIIDTGSELNIVSKRICDTKIRRPVDLQQTMAIADANGGKGKLLGMVADVPLTCGSVTTLANLYVGSHVPYDLILGRPWQRDYQVSINEKKDGTYVSFQD</sequence>
<accession>A0A166NXH7</accession>
<dbReference type="Gene3D" id="2.40.70.10">
    <property type="entry name" value="Acid Proteases"/>
    <property type="match status" value="1"/>
</dbReference>
<feature type="non-terminal residue" evidence="1">
    <location>
        <position position="116"/>
    </location>
</feature>
<reference evidence="1 2" key="1">
    <citation type="journal article" date="2016" name="Mol. Biol. Evol.">
        <title>Comparative Genomics of Early-Diverging Mushroom-Forming Fungi Provides Insights into the Origins of Lignocellulose Decay Capabilities.</title>
        <authorList>
            <person name="Nagy L.G."/>
            <person name="Riley R."/>
            <person name="Tritt A."/>
            <person name="Adam C."/>
            <person name="Daum C."/>
            <person name="Floudas D."/>
            <person name="Sun H."/>
            <person name="Yadav J.S."/>
            <person name="Pangilinan J."/>
            <person name="Larsson K.H."/>
            <person name="Matsuura K."/>
            <person name="Barry K."/>
            <person name="Labutti K."/>
            <person name="Kuo R."/>
            <person name="Ohm R.A."/>
            <person name="Bhattacharya S.S."/>
            <person name="Shirouzu T."/>
            <person name="Yoshinaga Y."/>
            <person name="Martin F.M."/>
            <person name="Grigoriev I.V."/>
            <person name="Hibbett D.S."/>
        </authorList>
    </citation>
    <scope>NUCLEOTIDE SEQUENCE [LARGE SCALE GENOMIC DNA]</scope>
    <source>
        <strain evidence="1 2">CBS 109695</strain>
    </source>
</reference>
<name>A0A166NXH7_9AGAM</name>
<gene>
    <name evidence="1" type="ORF">FIBSPDRAFT_733821</name>
</gene>
<evidence type="ECO:0000313" key="2">
    <source>
        <dbReference type="Proteomes" id="UP000076532"/>
    </source>
</evidence>
<protein>
    <submittedName>
        <fullName evidence="1">Uncharacterized protein</fullName>
    </submittedName>
</protein>
<proteinExistence type="predicted"/>